<comment type="caution">
    <text evidence="4">The sequence shown here is derived from an EMBL/GenBank/DDBJ whole genome shotgun (WGS) entry which is preliminary data.</text>
</comment>
<keyword evidence="2" id="KW-0464">Manganese</keyword>
<protein>
    <submittedName>
        <fullName evidence="4">Mn-containing catalase</fullName>
    </submittedName>
</protein>
<accession>A0A2R9STK3</accession>
<dbReference type="Gene3D" id="1.20.1260.10">
    <property type="match status" value="1"/>
</dbReference>
<evidence type="ECO:0000256" key="3">
    <source>
        <dbReference type="PIRSR" id="PIRSR607760-2"/>
    </source>
</evidence>
<keyword evidence="5" id="KW-1185">Reference proteome</keyword>
<sequence>MIVPDKPDPAAAKVLQEALGGRFGEMRTMMQYFFQSSNFRGNKAQYRDLIRGVFLEEISHVELVQTTINQLLNGSGEEIPGDTGKCRG</sequence>
<dbReference type="AlphaFoldDB" id="A0A2R9STK3"/>
<feature type="binding site" evidence="2">
    <location>
        <position position="60"/>
    </location>
    <ligand>
        <name>Mn(2+)</name>
        <dbReference type="ChEBI" id="CHEBI:29035"/>
        <label>1</label>
    </ligand>
</feature>
<reference evidence="4 5" key="1">
    <citation type="journal article" date="2010" name="BMC Genomics">
        <title>Genome sequence of the pattern forming Paenibacillus vortex bacterium reveals potential for thriving in complex environments.</title>
        <authorList>
            <person name="Sirota-Madi A."/>
            <person name="Olender T."/>
            <person name="Helman Y."/>
            <person name="Ingham C."/>
            <person name="Brainis I."/>
            <person name="Roth D."/>
            <person name="Hagi E."/>
            <person name="Brodsky L."/>
            <person name="Leshkowitz D."/>
            <person name="Galatenko V."/>
            <person name="Nikolaev V."/>
            <person name="Mugasimangalam R.C."/>
            <person name="Bransburg-Zabary S."/>
            <person name="Gutnick D.L."/>
            <person name="Lancet D."/>
            <person name="Ben-Jacob E."/>
        </authorList>
    </citation>
    <scope>NUCLEOTIDE SEQUENCE [LARGE SCALE GENOMIC DNA]</scope>
    <source>
        <strain evidence="4 5">V453</strain>
    </source>
</reference>
<dbReference type="SUPFAM" id="SSF47240">
    <property type="entry name" value="Ferritin-like"/>
    <property type="match status" value="1"/>
</dbReference>
<dbReference type="Pfam" id="PF05067">
    <property type="entry name" value="Mn_catalase"/>
    <property type="match status" value="1"/>
</dbReference>
<dbReference type="InterPro" id="IPR012347">
    <property type="entry name" value="Ferritin-like"/>
</dbReference>
<comment type="cofactor">
    <cofactor evidence="2">
        <name>Mn(2+)</name>
        <dbReference type="ChEBI" id="CHEBI:29035"/>
    </cofactor>
    <text evidence="2">Binds 2 manganese ions per subunit.</text>
</comment>
<dbReference type="InterPro" id="IPR009078">
    <property type="entry name" value="Ferritin-like_SF"/>
</dbReference>
<gene>
    <name evidence="4" type="ORF">PVOR_17684</name>
</gene>
<keyword evidence="2" id="KW-0479">Metal-binding</keyword>
<feature type="binding site" evidence="2">
    <location>
        <position position="57"/>
    </location>
    <ligand>
        <name>Mn(2+)</name>
        <dbReference type="ChEBI" id="CHEBI:29035"/>
        <label>1</label>
    </ligand>
</feature>
<evidence type="ECO:0000313" key="5">
    <source>
        <dbReference type="Proteomes" id="UP000003094"/>
    </source>
</evidence>
<dbReference type="GO" id="GO:0046872">
    <property type="term" value="F:metal ion binding"/>
    <property type="evidence" value="ECO:0007669"/>
    <property type="project" value="UniProtKB-KW"/>
</dbReference>
<proteinExistence type="inferred from homology"/>
<name>A0A2R9STK3_9BACL</name>
<keyword evidence="3" id="KW-0106">Calcium</keyword>
<feature type="binding site" evidence="2">
    <location>
        <position position="25"/>
    </location>
    <ligand>
        <name>Mn(2+)</name>
        <dbReference type="ChEBI" id="CHEBI:29035"/>
        <label>1</label>
    </ligand>
</feature>
<dbReference type="Proteomes" id="UP000003094">
    <property type="component" value="Unassembled WGS sequence"/>
</dbReference>
<organism evidence="4 5">
    <name type="scientific">Paenibacillus vortex V453</name>
    <dbReference type="NCBI Taxonomy" id="715225"/>
    <lineage>
        <taxon>Bacteria</taxon>
        <taxon>Bacillati</taxon>
        <taxon>Bacillota</taxon>
        <taxon>Bacilli</taxon>
        <taxon>Bacillales</taxon>
        <taxon>Paenibacillaceae</taxon>
        <taxon>Paenibacillus</taxon>
    </lineage>
</organism>
<evidence type="ECO:0000313" key="4">
    <source>
        <dbReference type="EMBL" id="EFU40725.1"/>
    </source>
</evidence>
<comment type="similarity">
    <text evidence="1">Belongs to the manganese catalase family.</text>
</comment>
<dbReference type="KEGG" id="pvo:PVOR_17684"/>
<evidence type="ECO:0000256" key="2">
    <source>
        <dbReference type="PIRSR" id="PIRSR607760-1"/>
    </source>
</evidence>
<feature type="binding site" evidence="3">
    <location>
        <position position="48"/>
    </location>
    <ligand>
        <name>Ca(2+)</name>
        <dbReference type="ChEBI" id="CHEBI:29108"/>
    </ligand>
</feature>
<dbReference type="InterPro" id="IPR007760">
    <property type="entry name" value="Mn_catalase"/>
</dbReference>
<dbReference type="EMBL" id="ADHJ01000025">
    <property type="protein sequence ID" value="EFU40725.1"/>
    <property type="molecule type" value="Genomic_DNA"/>
</dbReference>
<comment type="cofactor">
    <cofactor evidence="3">
        <name>Ca(2+)</name>
        <dbReference type="ChEBI" id="CHEBI:29108"/>
    </cofactor>
    <text evidence="3">Binds 1 Ca(2+) ion per subunit.</text>
</comment>
<evidence type="ECO:0000256" key="1">
    <source>
        <dbReference type="ARBA" id="ARBA00007644"/>
    </source>
</evidence>